<feature type="repeat" description="TPR" evidence="1">
    <location>
        <begin position="275"/>
        <end position="308"/>
    </location>
</feature>
<dbReference type="PROSITE" id="PS50005">
    <property type="entry name" value="TPR"/>
    <property type="match status" value="1"/>
</dbReference>
<dbReference type="InterPro" id="IPR011990">
    <property type="entry name" value="TPR-like_helical_dom_sf"/>
</dbReference>
<dbReference type="EMBL" id="JAGQHR010001031">
    <property type="protein sequence ID" value="MCA9730185.1"/>
    <property type="molecule type" value="Genomic_DNA"/>
</dbReference>
<dbReference type="SUPFAM" id="SSF48452">
    <property type="entry name" value="TPR-like"/>
    <property type="match status" value="1"/>
</dbReference>
<dbReference type="PROSITE" id="PS50293">
    <property type="entry name" value="TPR_REGION"/>
    <property type="match status" value="1"/>
</dbReference>
<proteinExistence type="predicted"/>
<dbReference type="Pfam" id="PF13432">
    <property type="entry name" value="TPR_16"/>
    <property type="match status" value="1"/>
</dbReference>
<dbReference type="Proteomes" id="UP000697710">
    <property type="component" value="Unassembled WGS sequence"/>
</dbReference>
<reference evidence="2" key="1">
    <citation type="submission" date="2020-04" db="EMBL/GenBank/DDBJ databases">
        <authorList>
            <person name="Zhang T."/>
        </authorList>
    </citation>
    <scope>NUCLEOTIDE SEQUENCE</scope>
    <source>
        <strain evidence="2">HKST-UBA01</strain>
    </source>
</reference>
<dbReference type="InterPro" id="IPR019734">
    <property type="entry name" value="TPR_rpt"/>
</dbReference>
<organism evidence="2 3">
    <name type="scientific">Eiseniibacteriota bacterium</name>
    <dbReference type="NCBI Taxonomy" id="2212470"/>
    <lineage>
        <taxon>Bacteria</taxon>
        <taxon>Candidatus Eiseniibacteriota</taxon>
    </lineage>
</organism>
<evidence type="ECO:0000313" key="2">
    <source>
        <dbReference type="EMBL" id="MCA9730185.1"/>
    </source>
</evidence>
<evidence type="ECO:0000313" key="3">
    <source>
        <dbReference type="Proteomes" id="UP000697710"/>
    </source>
</evidence>
<name>A0A956M2R3_UNCEI</name>
<evidence type="ECO:0000256" key="1">
    <source>
        <dbReference type="PROSITE-ProRule" id="PRU00339"/>
    </source>
</evidence>
<sequence length="331" mass="35058">MNGTDSEHAGRTGGVSLRFVALLILLFGASGPTGSAWAQTRQVDAGMPAALTVEYFDAAGNAVRSTNGTLVRQGLVVPLSALAGITEVRALARDGKRWSTEALIALHPESDLALLAISDIPAYAIDVPRSATFTKQSDVFLVRGPGGSGAETVTATVYGKFSIRGPDFLGLSQGVPSGAPGFRSDGALLGICFDLSRDGILLDYLASPASIENLIAGRGEPVSLRDLTPPVLPAYQDPDSLAGLVFRGALLTTTDRPEEAHRFLQRALDRDPTNATAHFWMGKLFFAQGRHEEAADAFRRAADIDPSFHLAWHMAGVAESQAGRYPQALEM</sequence>
<dbReference type="SUPFAM" id="SSF50494">
    <property type="entry name" value="Trypsin-like serine proteases"/>
    <property type="match status" value="1"/>
</dbReference>
<gene>
    <name evidence="2" type="ORF">KC729_21050</name>
</gene>
<feature type="non-terminal residue" evidence="2">
    <location>
        <position position="331"/>
    </location>
</feature>
<dbReference type="AlphaFoldDB" id="A0A956M2R3"/>
<accession>A0A956M2R3</accession>
<comment type="caution">
    <text evidence="2">The sequence shown here is derived from an EMBL/GenBank/DDBJ whole genome shotgun (WGS) entry which is preliminary data.</text>
</comment>
<dbReference type="Gene3D" id="1.25.40.10">
    <property type="entry name" value="Tetratricopeptide repeat domain"/>
    <property type="match status" value="1"/>
</dbReference>
<reference evidence="2" key="2">
    <citation type="journal article" date="2021" name="Microbiome">
        <title>Successional dynamics and alternative stable states in a saline activated sludge microbial community over 9 years.</title>
        <authorList>
            <person name="Wang Y."/>
            <person name="Ye J."/>
            <person name="Ju F."/>
            <person name="Liu L."/>
            <person name="Boyd J.A."/>
            <person name="Deng Y."/>
            <person name="Parks D.H."/>
            <person name="Jiang X."/>
            <person name="Yin X."/>
            <person name="Woodcroft B.J."/>
            <person name="Tyson G.W."/>
            <person name="Hugenholtz P."/>
            <person name="Polz M.F."/>
            <person name="Zhang T."/>
        </authorList>
    </citation>
    <scope>NUCLEOTIDE SEQUENCE</scope>
    <source>
        <strain evidence="2">HKST-UBA01</strain>
    </source>
</reference>
<protein>
    <submittedName>
        <fullName evidence="2">Tetratricopeptide repeat protein</fullName>
    </submittedName>
</protein>
<dbReference type="SMART" id="SM00028">
    <property type="entry name" value="TPR"/>
    <property type="match status" value="2"/>
</dbReference>
<dbReference type="InterPro" id="IPR009003">
    <property type="entry name" value="Peptidase_S1_PA"/>
</dbReference>
<keyword evidence="1" id="KW-0802">TPR repeat</keyword>